<dbReference type="InterPro" id="IPR029044">
    <property type="entry name" value="Nucleotide-diphossugar_trans"/>
</dbReference>
<gene>
    <name evidence="3" type="primary">wbnJ</name>
    <name evidence="3" type="ORF">PS683_00131</name>
</gene>
<evidence type="ECO:0000313" key="3">
    <source>
        <dbReference type="EMBL" id="VVM11857.1"/>
    </source>
</evidence>
<keyword evidence="3" id="KW-0328">Glycosyltransferase</keyword>
<sequence length="270" mass="30676">MILSDSQIITGGADVAGFNETQQPFFSVVMCCNRDDGYIHQAIQSVLEQSFSFFEFVVVLNRCTDELYESVAAIKDSRIVLLRTEIGQLSFNLNLGVNSASGKFIVRFDSDDICHVDRLEESYRIIVSDPEIDILAGSCRIIDADGKVVGARVLVEQDWRSRLAYTNPFVHPAMAIRRDLILSARGYLGGFQSEDYDLWMRLAKREDIKCVFTSFPMIDYRVSDFQSKGSRQAYAEVASYFLREFLIEPGFRKLFSVMVSVVKVFLKSKK</sequence>
<evidence type="ECO:0000259" key="2">
    <source>
        <dbReference type="Pfam" id="PF00535"/>
    </source>
</evidence>
<keyword evidence="1" id="KW-1003">Cell membrane</keyword>
<dbReference type="PANTHER" id="PTHR22916:SF3">
    <property type="entry name" value="UDP-GLCNAC:BETAGAL BETA-1,3-N-ACETYLGLUCOSAMINYLTRANSFERASE-LIKE PROTEIN 1"/>
    <property type="match status" value="1"/>
</dbReference>
<dbReference type="Pfam" id="PF00535">
    <property type="entry name" value="Glycos_transf_2"/>
    <property type="match status" value="1"/>
</dbReference>
<protein>
    <submittedName>
        <fullName evidence="3">O-antigen biosynthesis glycosyltransferase WbnJ</fullName>
        <ecNumber evidence="3">2.4.1.122</ecNumber>
    </submittedName>
</protein>
<dbReference type="EMBL" id="LR700639">
    <property type="protein sequence ID" value="VVM11857.1"/>
    <property type="molecule type" value="Genomic_DNA"/>
</dbReference>
<reference evidence="3" key="1">
    <citation type="submission" date="2019-09" db="EMBL/GenBank/DDBJ databases">
        <authorList>
            <person name="Chandra G."/>
            <person name="Truman W A."/>
        </authorList>
    </citation>
    <scope>NUCLEOTIDE SEQUENCE</scope>
    <source>
        <strain evidence="3">PS683</strain>
    </source>
</reference>
<feature type="domain" description="Glycosyltransferase 2-like" evidence="2">
    <location>
        <begin position="28"/>
        <end position="146"/>
    </location>
</feature>
<keyword evidence="3" id="KW-0808">Transferase</keyword>
<name>A0A5E6P4D8_PSEFL</name>
<evidence type="ECO:0000256" key="1">
    <source>
        <dbReference type="ARBA" id="ARBA00022519"/>
    </source>
</evidence>
<dbReference type="SUPFAM" id="SSF53448">
    <property type="entry name" value="Nucleotide-diphospho-sugar transferases"/>
    <property type="match status" value="1"/>
</dbReference>
<keyword evidence="1" id="KW-0472">Membrane</keyword>
<dbReference type="Gene3D" id="3.90.550.10">
    <property type="entry name" value="Spore Coat Polysaccharide Biosynthesis Protein SpsA, Chain A"/>
    <property type="match status" value="1"/>
</dbReference>
<dbReference type="PANTHER" id="PTHR22916">
    <property type="entry name" value="GLYCOSYLTRANSFERASE"/>
    <property type="match status" value="1"/>
</dbReference>
<organism evidence="3">
    <name type="scientific">Pseudomonas fluorescens</name>
    <dbReference type="NCBI Taxonomy" id="294"/>
    <lineage>
        <taxon>Bacteria</taxon>
        <taxon>Pseudomonadati</taxon>
        <taxon>Pseudomonadota</taxon>
        <taxon>Gammaproteobacteria</taxon>
        <taxon>Pseudomonadales</taxon>
        <taxon>Pseudomonadaceae</taxon>
        <taxon>Pseudomonas</taxon>
    </lineage>
</organism>
<dbReference type="GO" id="GO:0016263">
    <property type="term" value="F:glycoprotein-N-acetylgalactosamine 3-beta-galactosyltransferase activity"/>
    <property type="evidence" value="ECO:0007669"/>
    <property type="project" value="UniProtKB-EC"/>
</dbReference>
<dbReference type="EC" id="2.4.1.122" evidence="3"/>
<keyword evidence="1" id="KW-0997">Cell inner membrane</keyword>
<accession>A0A5E6P4D8</accession>
<proteinExistence type="predicted"/>
<dbReference type="InterPro" id="IPR001173">
    <property type="entry name" value="Glyco_trans_2-like"/>
</dbReference>
<dbReference type="AlphaFoldDB" id="A0A5E6P4D8"/>